<accession>A0A853DHX8</accession>
<dbReference type="Proteomes" id="UP000571817">
    <property type="component" value="Unassembled WGS sequence"/>
</dbReference>
<evidence type="ECO:0000256" key="1">
    <source>
        <dbReference type="SAM" id="Phobius"/>
    </source>
</evidence>
<feature type="transmembrane region" description="Helical" evidence="1">
    <location>
        <begin position="157"/>
        <end position="176"/>
    </location>
</feature>
<sequence>MSVLQRDRNVTVLRPAGRFNRRLGGLALVYGAVGAVVLALVLLVPSLVAWTADSRSSVSWLDAMSVAGDGWVLAHHGSLRAPAGSVTHVVTFAPLIFTALALWCARAGAKALLREVEHEGRDAGRWWHPVALFIGGYLIAGLLLALLGATGTATPRFLTVVPGAIVVAAAGFGWALRAEPDAPAYAVCADWWERVPDGVRRGVRPACEAALALFAVATLVLVLLVATHTSRIGQVNGLLGPGAVGTVILALAQLASVPNMIVLITGWTSGASVHLGTATVSSGAVHTGLLPSIPVLGAIPDPGAFPVYLRVVPLVVVLAGGYAGARAAGALSTLSGLRTKLTAAASAAGLLTVGMSLLAWIAGAHVSGAPLARAQVGLVVLPLFALEFVVGALVAAAALHYIRVRRSHV</sequence>
<evidence type="ECO:0000313" key="2">
    <source>
        <dbReference type="EMBL" id="NYJ75559.1"/>
    </source>
</evidence>
<feature type="transmembrane region" description="Helical" evidence="1">
    <location>
        <begin position="126"/>
        <end position="151"/>
    </location>
</feature>
<dbReference type="EMBL" id="JACCFW010000001">
    <property type="protein sequence ID" value="NYJ75559.1"/>
    <property type="molecule type" value="Genomic_DNA"/>
</dbReference>
<reference evidence="2 3" key="1">
    <citation type="submission" date="2020-07" db="EMBL/GenBank/DDBJ databases">
        <title>Sequencing the genomes of 1000 actinobacteria strains.</title>
        <authorList>
            <person name="Klenk H.-P."/>
        </authorList>
    </citation>
    <scope>NUCLEOTIDE SEQUENCE [LARGE SCALE GENOMIC DNA]</scope>
    <source>
        <strain evidence="2 3">DSM 29531</strain>
    </source>
</reference>
<feature type="transmembrane region" description="Helical" evidence="1">
    <location>
        <begin position="275"/>
        <end position="299"/>
    </location>
</feature>
<keyword evidence="1" id="KW-1133">Transmembrane helix</keyword>
<dbReference type="AlphaFoldDB" id="A0A853DHX8"/>
<feature type="transmembrane region" description="Helical" evidence="1">
    <location>
        <begin position="238"/>
        <end position="263"/>
    </location>
</feature>
<keyword evidence="1" id="KW-0472">Membrane</keyword>
<gene>
    <name evidence="2" type="ORF">HNR15_002522</name>
</gene>
<dbReference type="RefSeq" id="WP_179482335.1">
    <property type="nucleotide sequence ID" value="NZ_JACCFW010000001.1"/>
</dbReference>
<comment type="caution">
    <text evidence="2">The sequence shown here is derived from an EMBL/GenBank/DDBJ whole genome shotgun (WGS) entry which is preliminary data.</text>
</comment>
<feature type="transmembrane region" description="Helical" evidence="1">
    <location>
        <begin position="341"/>
        <end position="362"/>
    </location>
</feature>
<feature type="transmembrane region" description="Helical" evidence="1">
    <location>
        <begin position="311"/>
        <end position="329"/>
    </location>
</feature>
<feature type="transmembrane region" description="Helical" evidence="1">
    <location>
        <begin position="23"/>
        <end position="50"/>
    </location>
</feature>
<name>A0A853DHX8_9MICO</name>
<keyword evidence="3" id="KW-1185">Reference proteome</keyword>
<feature type="transmembrane region" description="Helical" evidence="1">
    <location>
        <begin position="86"/>
        <end position="105"/>
    </location>
</feature>
<proteinExistence type="predicted"/>
<evidence type="ECO:0000313" key="3">
    <source>
        <dbReference type="Proteomes" id="UP000571817"/>
    </source>
</evidence>
<feature type="transmembrane region" description="Helical" evidence="1">
    <location>
        <begin position="209"/>
        <end position="226"/>
    </location>
</feature>
<keyword evidence="1" id="KW-0812">Transmembrane</keyword>
<organism evidence="2 3">
    <name type="scientific">Allobranchiibius huperziae</name>
    <dbReference type="NCBI Taxonomy" id="1874116"/>
    <lineage>
        <taxon>Bacteria</taxon>
        <taxon>Bacillati</taxon>
        <taxon>Actinomycetota</taxon>
        <taxon>Actinomycetes</taxon>
        <taxon>Micrococcales</taxon>
        <taxon>Dermacoccaceae</taxon>
        <taxon>Allobranchiibius</taxon>
    </lineage>
</organism>
<feature type="transmembrane region" description="Helical" evidence="1">
    <location>
        <begin position="374"/>
        <end position="402"/>
    </location>
</feature>
<protein>
    <submittedName>
        <fullName evidence="2">Uncharacterized protein</fullName>
    </submittedName>
</protein>
<dbReference type="InterPro" id="IPR045931">
    <property type="entry name" value="DUF6350"/>
</dbReference>
<dbReference type="Pfam" id="PF19877">
    <property type="entry name" value="DUF6350"/>
    <property type="match status" value="1"/>
</dbReference>